<dbReference type="OrthoDB" id="8480805at2"/>
<dbReference type="RefSeq" id="WP_076532301.1">
    <property type="nucleotide sequence ID" value="NZ_BMEH01000005.1"/>
</dbReference>
<keyword evidence="2" id="KW-1185">Reference proteome</keyword>
<gene>
    <name evidence="1" type="ORF">SAMN05421774_105315</name>
</gene>
<organism evidence="1 2">
    <name type="scientific">Gemmobacter megaterium</name>
    <dbReference type="NCBI Taxonomy" id="1086013"/>
    <lineage>
        <taxon>Bacteria</taxon>
        <taxon>Pseudomonadati</taxon>
        <taxon>Pseudomonadota</taxon>
        <taxon>Alphaproteobacteria</taxon>
        <taxon>Rhodobacterales</taxon>
        <taxon>Paracoccaceae</taxon>
        <taxon>Gemmobacter</taxon>
    </lineage>
</organism>
<sequence length="252" mass="27648">MTDFSAQSVQFAWFVVDTSTMMADTLMKGILALDADTVQSNRVPSPQMPFLSSATRVEGKLKYTLNVSPGRVDLFIQPAADPTDGLFPMMDAQHAFASVIGGLERKGSLSLPNVYRFAVVCAFLDAAAGLEDANVAFFKKVGLPYLAGATDQDFSLNLRKSIDEPRVEMNRLVRYSVDLVQQLEMIAPASGFANLSNSRLIRELYFLRSTIDVNNVPTNSVFFDGCQVLAMAKAFTEEAANLHRMRNIGELA</sequence>
<evidence type="ECO:0000313" key="2">
    <source>
        <dbReference type="Proteomes" id="UP000186141"/>
    </source>
</evidence>
<reference evidence="1 2" key="1">
    <citation type="submission" date="2017-01" db="EMBL/GenBank/DDBJ databases">
        <authorList>
            <person name="Mah S.A."/>
            <person name="Swanson W.J."/>
            <person name="Moy G.W."/>
            <person name="Vacquier V.D."/>
        </authorList>
    </citation>
    <scope>NUCLEOTIDE SEQUENCE [LARGE SCALE GENOMIC DNA]</scope>
    <source>
        <strain evidence="1 2">DSM 26375</strain>
    </source>
</reference>
<name>A0A1N7PJX0_9RHOB</name>
<dbReference type="Proteomes" id="UP000186141">
    <property type="component" value="Unassembled WGS sequence"/>
</dbReference>
<dbReference type="AlphaFoldDB" id="A0A1N7PJX0"/>
<accession>A0A1N7PJX0</accession>
<protein>
    <submittedName>
        <fullName evidence="1">Uncharacterized protein</fullName>
    </submittedName>
</protein>
<evidence type="ECO:0000313" key="1">
    <source>
        <dbReference type="EMBL" id="SIT10807.1"/>
    </source>
</evidence>
<dbReference type="EMBL" id="FTOT01000005">
    <property type="protein sequence ID" value="SIT10807.1"/>
    <property type="molecule type" value="Genomic_DNA"/>
</dbReference>
<proteinExistence type="predicted"/>